<dbReference type="Proteomes" id="UP001344447">
    <property type="component" value="Unassembled WGS sequence"/>
</dbReference>
<comment type="catalytic activity">
    <reaction evidence="1">
        <text>AMP + diphosphate = 5-phospho-alpha-D-ribose 1-diphosphate + adenine</text>
        <dbReference type="Rhea" id="RHEA:16609"/>
        <dbReference type="ChEBI" id="CHEBI:16708"/>
        <dbReference type="ChEBI" id="CHEBI:33019"/>
        <dbReference type="ChEBI" id="CHEBI:58017"/>
        <dbReference type="ChEBI" id="CHEBI:456215"/>
        <dbReference type="EC" id="2.4.2.7"/>
    </reaction>
</comment>
<keyword evidence="13" id="KW-1185">Reference proteome</keyword>
<dbReference type="InterPro" id="IPR000836">
    <property type="entry name" value="PRTase_dom"/>
</dbReference>
<gene>
    <name evidence="12" type="ORF">RB653_006704</name>
</gene>
<evidence type="ECO:0000256" key="6">
    <source>
        <dbReference type="ARBA" id="ARBA00011893"/>
    </source>
</evidence>
<dbReference type="NCBIfam" id="NF002636">
    <property type="entry name" value="PRK02304.1-5"/>
    <property type="match status" value="1"/>
</dbReference>
<evidence type="ECO:0000256" key="8">
    <source>
        <dbReference type="ARBA" id="ARBA00022676"/>
    </source>
</evidence>
<evidence type="ECO:0000256" key="2">
    <source>
        <dbReference type="ARBA" id="ARBA00004496"/>
    </source>
</evidence>
<dbReference type="PANTHER" id="PTHR11776:SF7">
    <property type="entry name" value="PHOSPHORIBOSYLTRANSFERASE DOMAIN-CONTAINING PROTEIN"/>
    <property type="match status" value="1"/>
</dbReference>
<sequence>MQESKYQELQKQAEKSVRDSITLFLDWPNKGVGFQDISNLFLSYENFSNVLDYYEYRFNDADLVVGLEARGFILGTAFAQRMKLPMMMIRKKGKLPGPCFRESYKKEYGSDEFEVQEKALSKVVAKPGKKFHVIIMDDILATGGTMAASIELTKKVLLNNDIKDFKISTSLISSIKALNGKEKIYEKYNDVSVDIIIEM</sequence>
<evidence type="ECO:0000256" key="1">
    <source>
        <dbReference type="ARBA" id="ARBA00000868"/>
    </source>
</evidence>
<evidence type="ECO:0000313" key="12">
    <source>
        <dbReference type="EMBL" id="KAK5575571.1"/>
    </source>
</evidence>
<protein>
    <recommendedName>
        <fullName evidence="6">adenine phosphoribosyltransferase</fullName>
        <ecNumber evidence="6">2.4.2.7</ecNumber>
    </recommendedName>
</protein>
<feature type="domain" description="Phosphoribosyltransferase" evidence="11">
    <location>
        <begin position="58"/>
        <end position="156"/>
    </location>
</feature>
<dbReference type="GO" id="GO:0006166">
    <property type="term" value="P:purine ribonucleoside salvage"/>
    <property type="evidence" value="ECO:0007669"/>
    <property type="project" value="UniProtKB-KW"/>
</dbReference>
<dbReference type="GO" id="GO:0003999">
    <property type="term" value="F:adenine phosphoribosyltransferase activity"/>
    <property type="evidence" value="ECO:0007669"/>
    <property type="project" value="UniProtKB-EC"/>
</dbReference>
<dbReference type="SUPFAM" id="SSF53271">
    <property type="entry name" value="PRTase-like"/>
    <property type="match status" value="1"/>
</dbReference>
<keyword evidence="9" id="KW-0808">Transferase</keyword>
<dbReference type="PANTHER" id="PTHR11776">
    <property type="entry name" value="ADENINE PHOSPHORIBOSYLTRANSFERASE"/>
    <property type="match status" value="1"/>
</dbReference>
<keyword evidence="8" id="KW-0328">Glycosyltransferase</keyword>
<evidence type="ECO:0000313" key="13">
    <source>
        <dbReference type="Proteomes" id="UP001344447"/>
    </source>
</evidence>
<proteinExistence type="inferred from homology"/>
<dbReference type="AlphaFoldDB" id="A0AAN7YQC5"/>
<accession>A0AAN7YQC5</accession>
<dbReference type="FunFam" id="3.40.50.2020:FF:000113">
    <property type="entry name" value="Probable adenine phosphoribosyltransferase"/>
    <property type="match status" value="1"/>
</dbReference>
<evidence type="ECO:0000256" key="10">
    <source>
        <dbReference type="ARBA" id="ARBA00022726"/>
    </source>
</evidence>
<evidence type="ECO:0000256" key="4">
    <source>
        <dbReference type="ARBA" id="ARBA00008391"/>
    </source>
</evidence>
<dbReference type="InterPro" id="IPR050120">
    <property type="entry name" value="Adenine_PRTase"/>
</dbReference>
<dbReference type="GO" id="GO:0005737">
    <property type="term" value="C:cytoplasm"/>
    <property type="evidence" value="ECO:0007669"/>
    <property type="project" value="UniProtKB-SubCell"/>
</dbReference>
<comment type="subcellular location">
    <subcellularLocation>
        <location evidence="2">Cytoplasm</location>
    </subcellularLocation>
</comment>
<evidence type="ECO:0000259" key="11">
    <source>
        <dbReference type="Pfam" id="PF00156"/>
    </source>
</evidence>
<dbReference type="EC" id="2.4.2.7" evidence="6"/>
<organism evidence="12 13">
    <name type="scientific">Dictyostelium firmibasis</name>
    <dbReference type="NCBI Taxonomy" id="79012"/>
    <lineage>
        <taxon>Eukaryota</taxon>
        <taxon>Amoebozoa</taxon>
        <taxon>Evosea</taxon>
        <taxon>Eumycetozoa</taxon>
        <taxon>Dictyostelia</taxon>
        <taxon>Dictyosteliales</taxon>
        <taxon>Dictyosteliaceae</taxon>
        <taxon>Dictyostelium</taxon>
    </lineage>
</organism>
<dbReference type="InterPro" id="IPR029057">
    <property type="entry name" value="PRTase-like"/>
</dbReference>
<evidence type="ECO:0000256" key="5">
    <source>
        <dbReference type="ARBA" id="ARBA00011738"/>
    </source>
</evidence>
<comment type="pathway">
    <text evidence="3">Purine metabolism; AMP biosynthesis via salvage pathway; AMP from adenine: step 1/1.</text>
</comment>
<comment type="similarity">
    <text evidence="4">Belongs to the purine/pyrimidine phosphoribosyltransferase family.</text>
</comment>
<dbReference type="CDD" id="cd06223">
    <property type="entry name" value="PRTases_typeI"/>
    <property type="match status" value="1"/>
</dbReference>
<evidence type="ECO:0000256" key="9">
    <source>
        <dbReference type="ARBA" id="ARBA00022679"/>
    </source>
</evidence>
<comment type="subunit">
    <text evidence="5">Homodimer.</text>
</comment>
<dbReference type="Pfam" id="PF00156">
    <property type="entry name" value="Pribosyltran"/>
    <property type="match status" value="1"/>
</dbReference>
<keyword evidence="10" id="KW-0660">Purine salvage</keyword>
<keyword evidence="7" id="KW-0963">Cytoplasm</keyword>
<reference evidence="12 13" key="1">
    <citation type="submission" date="2023-11" db="EMBL/GenBank/DDBJ databases">
        <title>Dfirmibasis_genome.</title>
        <authorList>
            <person name="Edelbroek B."/>
            <person name="Kjellin J."/>
            <person name="Jerlstrom-Hultqvist J."/>
            <person name="Soderbom F."/>
        </authorList>
    </citation>
    <scope>NUCLEOTIDE SEQUENCE [LARGE SCALE GENOMIC DNA]</scope>
    <source>
        <strain evidence="12 13">TNS-C-14</strain>
    </source>
</reference>
<dbReference type="Gene3D" id="3.40.50.2020">
    <property type="match status" value="1"/>
</dbReference>
<evidence type="ECO:0000256" key="7">
    <source>
        <dbReference type="ARBA" id="ARBA00022490"/>
    </source>
</evidence>
<evidence type="ECO:0000256" key="3">
    <source>
        <dbReference type="ARBA" id="ARBA00004659"/>
    </source>
</evidence>
<dbReference type="EMBL" id="JAVFKY010000005">
    <property type="protein sequence ID" value="KAK5575571.1"/>
    <property type="molecule type" value="Genomic_DNA"/>
</dbReference>
<comment type="caution">
    <text evidence="12">The sequence shown here is derived from an EMBL/GenBank/DDBJ whole genome shotgun (WGS) entry which is preliminary data.</text>
</comment>
<name>A0AAN7YQC5_9MYCE</name>